<dbReference type="EMBL" id="LSMT01000358">
    <property type="protein sequence ID" value="PFX19495.1"/>
    <property type="molecule type" value="Genomic_DNA"/>
</dbReference>
<dbReference type="STRING" id="50429.A0A2B4RTB6"/>
<dbReference type="InterPro" id="IPR029063">
    <property type="entry name" value="SAM-dependent_MTases_sf"/>
</dbReference>
<accession>A0A2B4RTB6</accession>
<keyword evidence="11" id="KW-1185">Reference proteome</keyword>
<evidence type="ECO:0000313" key="11">
    <source>
        <dbReference type="Proteomes" id="UP000225706"/>
    </source>
</evidence>
<evidence type="ECO:0000256" key="2">
    <source>
        <dbReference type="ARBA" id="ARBA00004496"/>
    </source>
</evidence>
<dbReference type="GO" id="GO:0005634">
    <property type="term" value="C:nucleus"/>
    <property type="evidence" value="ECO:0007669"/>
    <property type="project" value="UniProtKB-SubCell"/>
</dbReference>
<keyword evidence="7" id="KW-0949">S-adenosyl-L-methionine</keyword>
<evidence type="ECO:0000256" key="1">
    <source>
        <dbReference type="ARBA" id="ARBA00004123"/>
    </source>
</evidence>
<keyword evidence="8" id="KW-0539">Nucleus</keyword>
<dbReference type="AlphaFoldDB" id="A0A2B4RTB6"/>
<comment type="similarity">
    <text evidence="9">Belongs to the methyltransferase superfamily. METTL18 family.</text>
</comment>
<keyword evidence="4" id="KW-0963">Cytoplasm</keyword>
<dbReference type="InterPro" id="IPR019410">
    <property type="entry name" value="Methyltransf_16"/>
</dbReference>
<evidence type="ECO:0000256" key="7">
    <source>
        <dbReference type="ARBA" id="ARBA00022691"/>
    </source>
</evidence>
<dbReference type="SUPFAM" id="SSF53335">
    <property type="entry name" value="S-adenosyl-L-methionine-dependent methyltransferases"/>
    <property type="match status" value="1"/>
</dbReference>
<comment type="subcellular location">
    <subcellularLocation>
        <location evidence="2">Cytoplasm</location>
    </subcellularLocation>
    <subcellularLocation>
        <location evidence="1">Nucleus</location>
    </subcellularLocation>
</comment>
<dbReference type="Proteomes" id="UP000225706">
    <property type="component" value="Unassembled WGS sequence"/>
</dbReference>
<protein>
    <recommendedName>
        <fullName evidence="3">protein-histidine N-methyltransferase</fullName>
        <ecNumber evidence="3">2.1.1.85</ecNumber>
    </recommendedName>
</protein>
<dbReference type="GO" id="GO:0018064">
    <property type="term" value="F:protein-L-histidine N-tele-methyltransferase activity"/>
    <property type="evidence" value="ECO:0007669"/>
    <property type="project" value="UniProtKB-EC"/>
</dbReference>
<name>A0A2B4RTB6_STYPI</name>
<gene>
    <name evidence="10" type="primary">METTL18</name>
    <name evidence="10" type="ORF">AWC38_SpisGene16110</name>
</gene>
<dbReference type="OrthoDB" id="1723750at2759"/>
<keyword evidence="5 10" id="KW-0489">Methyltransferase</keyword>
<comment type="caution">
    <text evidence="10">The sequence shown here is derived from an EMBL/GenBank/DDBJ whole genome shotgun (WGS) entry which is preliminary data.</text>
</comment>
<dbReference type="PANTHER" id="PTHR14614:SF39">
    <property type="entry name" value="HISTIDINE PROTEIN METHYLTRANSFERASE 1 HOMOLOG"/>
    <property type="match status" value="1"/>
</dbReference>
<evidence type="ECO:0000256" key="3">
    <source>
        <dbReference type="ARBA" id="ARBA00012533"/>
    </source>
</evidence>
<dbReference type="GO" id="GO:0005737">
    <property type="term" value="C:cytoplasm"/>
    <property type="evidence" value="ECO:0007669"/>
    <property type="project" value="UniProtKB-SubCell"/>
</dbReference>
<organism evidence="10 11">
    <name type="scientific">Stylophora pistillata</name>
    <name type="common">Smooth cauliflower coral</name>
    <dbReference type="NCBI Taxonomy" id="50429"/>
    <lineage>
        <taxon>Eukaryota</taxon>
        <taxon>Metazoa</taxon>
        <taxon>Cnidaria</taxon>
        <taxon>Anthozoa</taxon>
        <taxon>Hexacorallia</taxon>
        <taxon>Scleractinia</taxon>
        <taxon>Astrocoeniina</taxon>
        <taxon>Pocilloporidae</taxon>
        <taxon>Stylophora</taxon>
    </lineage>
</organism>
<evidence type="ECO:0000256" key="8">
    <source>
        <dbReference type="ARBA" id="ARBA00023242"/>
    </source>
</evidence>
<evidence type="ECO:0000256" key="4">
    <source>
        <dbReference type="ARBA" id="ARBA00022490"/>
    </source>
</evidence>
<dbReference type="EC" id="2.1.1.85" evidence="3"/>
<evidence type="ECO:0000256" key="9">
    <source>
        <dbReference type="ARBA" id="ARBA00038126"/>
    </source>
</evidence>
<reference evidence="11" key="1">
    <citation type="journal article" date="2017" name="bioRxiv">
        <title>Comparative analysis of the genomes of Stylophora pistillata and Acropora digitifera provides evidence for extensive differences between species of corals.</title>
        <authorList>
            <person name="Voolstra C.R."/>
            <person name="Li Y."/>
            <person name="Liew Y.J."/>
            <person name="Baumgarten S."/>
            <person name="Zoccola D."/>
            <person name="Flot J.-F."/>
            <person name="Tambutte S."/>
            <person name="Allemand D."/>
            <person name="Aranda M."/>
        </authorList>
    </citation>
    <scope>NUCLEOTIDE SEQUENCE [LARGE SCALE GENOMIC DNA]</scope>
</reference>
<evidence type="ECO:0000313" key="10">
    <source>
        <dbReference type="EMBL" id="PFX19495.1"/>
    </source>
</evidence>
<dbReference type="Gene3D" id="3.40.50.150">
    <property type="entry name" value="Vaccinia Virus protein VP39"/>
    <property type="match status" value="1"/>
</dbReference>
<dbReference type="GO" id="GO:0032259">
    <property type="term" value="P:methylation"/>
    <property type="evidence" value="ECO:0007669"/>
    <property type="project" value="UniProtKB-KW"/>
</dbReference>
<dbReference type="Pfam" id="PF10294">
    <property type="entry name" value="Methyltransf_16"/>
    <property type="match status" value="1"/>
</dbReference>
<dbReference type="PANTHER" id="PTHR14614">
    <property type="entry name" value="HEPATOCELLULAR CARCINOMA-ASSOCIATED ANTIGEN"/>
    <property type="match status" value="1"/>
</dbReference>
<evidence type="ECO:0000256" key="5">
    <source>
        <dbReference type="ARBA" id="ARBA00022603"/>
    </source>
</evidence>
<keyword evidence="6 10" id="KW-0808">Transferase</keyword>
<evidence type="ECO:0000256" key="6">
    <source>
        <dbReference type="ARBA" id="ARBA00022679"/>
    </source>
</evidence>
<proteinExistence type="inferred from homology"/>
<sequence>MANFKFNFTSADINEDATISSSGNDKDISPEPTTAQEAKEIQITSNSLAYLDSAIEEICLGQGSFCLKHVNEISVDENLTNSAAIKTAAERSSDLIPSVYEGGLKIWECSIDLVDYMLESGIDFLGKRVLEIGCGAGLPGIYALLQGGQVHFQDYNDDVIEHVTIPNVLLNLEQRLKREHCDLKTTTVANFDLLETVRQSCSFYSGDWGNLLGFINPELATEMLYDVILTAETIYAVESHVKLYQFVKRHLKKPSGLAYVAAKTHYFGVGGGTRSFEKLVLMDGVFDVSVCKVYSTGRNFLTVLPQVAQALSQALSQWIIKEFV</sequence>